<protein>
    <submittedName>
        <fullName evidence="1">Uncharacterized protein</fullName>
    </submittedName>
</protein>
<keyword evidence="2" id="KW-1185">Reference proteome</keyword>
<proteinExistence type="predicted"/>
<evidence type="ECO:0000313" key="2">
    <source>
        <dbReference type="Proteomes" id="UP001500974"/>
    </source>
</evidence>
<dbReference type="Proteomes" id="UP001500974">
    <property type="component" value="Unassembled WGS sequence"/>
</dbReference>
<dbReference type="RefSeq" id="WP_277359022.1">
    <property type="nucleotide sequence ID" value="NZ_BAAAON010000001.1"/>
</dbReference>
<name>A0ABN3AVQ1_9MICC</name>
<accession>A0ABN3AVQ1</accession>
<organism evidence="1 2">
    <name type="scientific">Arthrobacter parietis</name>
    <dbReference type="NCBI Taxonomy" id="271434"/>
    <lineage>
        <taxon>Bacteria</taxon>
        <taxon>Bacillati</taxon>
        <taxon>Actinomycetota</taxon>
        <taxon>Actinomycetes</taxon>
        <taxon>Micrococcales</taxon>
        <taxon>Micrococcaceae</taxon>
        <taxon>Arthrobacter</taxon>
    </lineage>
</organism>
<comment type="caution">
    <text evidence="1">The sequence shown here is derived from an EMBL/GenBank/DDBJ whole genome shotgun (WGS) entry which is preliminary data.</text>
</comment>
<reference evidence="1 2" key="1">
    <citation type="journal article" date="2019" name="Int. J. Syst. Evol. Microbiol.">
        <title>The Global Catalogue of Microorganisms (GCM) 10K type strain sequencing project: providing services to taxonomists for standard genome sequencing and annotation.</title>
        <authorList>
            <consortium name="The Broad Institute Genomics Platform"/>
            <consortium name="The Broad Institute Genome Sequencing Center for Infectious Disease"/>
            <person name="Wu L."/>
            <person name="Ma J."/>
        </authorList>
    </citation>
    <scope>NUCLEOTIDE SEQUENCE [LARGE SCALE GENOMIC DNA]</scope>
    <source>
        <strain evidence="1 2">JCM 14917</strain>
    </source>
</reference>
<dbReference type="EMBL" id="BAAAON010000001">
    <property type="protein sequence ID" value="GAA2174971.1"/>
    <property type="molecule type" value="Genomic_DNA"/>
</dbReference>
<sequence>MTAELFYCGECFDVSDGILGVQVSRGQSTVTWQRFGWIDESDGITEDALITNAPPITFDAAAYDRALDAAQAALASFFRRSR</sequence>
<evidence type="ECO:0000313" key="1">
    <source>
        <dbReference type="EMBL" id="GAA2174971.1"/>
    </source>
</evidence>
<gene>
    <name evidence="1" type="ORF">GCM10009784_15490</name>
</gene>